<reference evidence="2" key="2">
    <citation type="submission" date="2022-06" db="UniProtKB">
        <authorList>
            <consortium name="EnsemblMetazoa"/>
        </authorList>
    </citation>
    <scope>IDENTIFICATION</scope>
    <source>
        <strain evidence="2">DF5081</strain>
    </source>
</reference>
<accession>A0A8R1IQJ4</accession>
<feature type="region of interest" description="Disordered" evidence="1">
    <location>
        <begin position="1"/>
        <end position="70"/>
    </location>
</feature>
<sequence length="102" mass="11656">MYFKIPQPCNDSIPVLLAAPDIPPSETEKSTSSHEDATSPSPDEEEILEDEMLLDDDNEFSGETSAKRRRTRTNFTCELNLESFFFSSKRFNEKLLLAENSY</sequence>
<feature type="compositionally biased region" description="Basic and acidic residues" evidence="1">
    <location>
        <begin position="26"/>
        <end position="37"/>
    </location>
</feature>
<proteinExistence type="predicted"/>
<name>A0A8R1IQJ4_CAEJA</name>
<dbReference type="EnsemblMetazoa" id="CJA41397b.1">
    <property type="protein sequence ID" value="CJA41397b.1"/>
    <property type="gene ID" value="WBGene00217245"/>
</dbReference>
<organism evidence="2 3">
    <name type="scientific">Caenorhabditis japonica</name>
    <dbReference type="NCBI Taxonomy" id="281687"/>
    <lineage>
        <taxon>Eukaryota</taxon>
        <taxon>Metazoa</taxon>
        <taxon>Ecdysozoa</taxon>
        <taxon>Nematoda</taxon>
        <taxon>Chromadorea</taxon>
        <taxon>Rhabditida</taxon>
        <taxon>Rhabditina</taxon>
        <taxon>Rhabditomorpha</taxon>
        <taxon>Rhabditoidea</taxon>
        <taxon>Rhabditidae</taxon>
        <taxon>Peloderinae</taxon>
        <taxon>Caenorhabditis</taxon>
    </lineage>
</organism>
<feature type="compositionally biased region" description="Acidic residues" evidence="1">
    <location>
        <begin position="42"/>
        <end position="60"/>
    </location>
</feature>
<dbReference type="Proteomes" id="UP000005237">
    <property type="component" value="Unassembled WGS sequence"/>
</dbReference>
<evidence type="ECO:0000313" key="3">
    <source>
        <dbReference type="Proteomes" id="UP000005237"/>
    </source>
</evidence>
<reference evidence="3" key="1">
    <citation type="submission" date="2010-08" db="EMBL/GenBank/DDBJ databases">
        <authorList>
            <consortium name="Caenorhabditis japonica Sequencing Consortium"/>
            <person name="Wilson R.K."/>
        </authorList>
    </citation>
    <scope>NUCLEOTIDE SEQUENCE [LARGE SCALE GENOMIC DNA]</scope>
    <source>
        <strain evidence="3">DF5081</strain>
    </source>
</reference>
<keyword evidence="3" id="KW-1185">Reference proteome</keyword>
<evidence type="ECO:0000313" key="2">
    <source>
        <dbReference type="EnsemblMetazoa" id="CJA41397b.1"/>
    </source>
</evidence>
<dbReference type="AlphaFoldDB" id="A0A8R1IQJ4"/>
<evidence type="ECO:0000256" key="1">
    <source>
        <dbReference type="SAM" id="MobiDB-lite"/>
    </source>
</evidence>
<protein>
    <submittedName>
        <fullName evidence="2">Uncharacterized protein</fullName>
    </submittedName>
</protein>